<dbReference type="SMART" id="SM00248">
    <property type="entry name" value="ANK"/>
    <property type="match status" value="4"/>
</dbReference>
<dbReference type="InterPro" id="IPR036770">
    <property type="entry name" value="Ankyrin_rpt-contain_sf"/>
</dbReference>
<dbReference type="InterPro" id="IPR002110">
    <property type="entry name" value="Ankyrin_rpt"/>
</dbReference>
<dbReference type="SUPFAM" id="SSF48403">
    <property type="entry name" value="Ankyrin repeat"/>
    <property type="match status" value="1"/>
</dbReference>
<dbReference type="PROSITE" id="PS50297">
    <property type="entry name" value="ANK_REP_REGION"/>
    <property type="match status" value="3"/>
</dbReference>
<dbReference type="Gene3D" id="1.25.40.20">
    <property type="entry name" value="Ankyrin repeat-containing domain"/>
    <property type="match status" value="2"/>
</dbReference>
<accession>A0A382L1D5</accession>
<dbReference type="PROSITE" id="PS51257">
    <property type="entry name" value="PROKAR_LIPOPROTEIN"/>
    <property type="match status" value="1"/>
</dbReference>
<keyword evidence="2" id="KW-0040">ANK repeat</keyword>
<dbReference type="PANTHER" id="PTHR24171">
    <property type="entry name" value="ANKYRIN REPEAT DOMAIN-CONTAINING PROTEIN 39-RELATED"/>
    <property type="match status" value="1"/>
</dbReference>
<dbReference type="EMBL" id="UINC01083258">
    <property type="protein sequence ID" value="SVC28787.1"/>
    <property type="molecule type" value="Genomic_DNA"/>
</dbReference>
<sequence length="228" mass="24803">MKYALITLIVCVFLGCGESTQTYFPPAPEAQRIIEERERKAKEINSKGGVPRIPIHDAAREGNIEAIKQHLLVVDLVGTDLNEKRGVGFTPLHFAATYGHGEVVQALITKGADVNTRTGVGWSPLHHVTVNDHKDVAELLIRKGAVINAKTNDGETPLDFAAGWGRKDIAELLILNGSDLNSRDKNGLTPLDSAMDSSFGNRRGRTEIADLLRKHGAKRGKELKAEGN</sequence>
<protein>
    <submittedName>
        <fullName evidence="3">Uncharacterized protein</fullName>
    </submittedName>
</protein>
<proteinExistence type="predicted"/>
<organism evidence="3">
    <name type="scientific">marine metagenome</name>
    <dbReference type="NCBI Taxonomy" id="408172"/>
    <lineage>
        <taxon>unclassified sequences</taxon>
        <taxon>metagenomes</taxon>
        <taxon>ecological metagenomes</taxon>
    </lineage>
</organism>
<dbReference type="AlphaFoldDB" id="A0A382L1D5"/>
<dbReference type="Pfam" id="PF12796">
    <property type="entry name" value="Ank_2"/>
    <property type="match status" value="2"/>
</dbReference>
<evidence type="ECO:0000256" key="2">
    <source>
        <dbReference type="ARBA" id="ARBA00023043"/>
    </source>
</evidence>
<dbReference type="PRINTS" id="PR01415">
    <property type="entry name" value="ANKYRIN"/>
</dbReference>
<reference evidence="3" key="1">
    <citation type="submission" date="2018-05" db="EMBL/GenBank/DDBJ databases">
        <authorList>
            <person name="Lanie J.A."/>
            <person name="Ng W.-L."/>
            <person name="Kazmierczak K.M."/>
            <person name="Andrzejewski T.M."/>
            <person name="Davidsen T.M."/>
            <person name="Wayne K.J."/>
            <person name="Tettelin H."/>
            <person name="Glass J.I."/>
            <person name="Rusch D."/>
            <person name="Podicherti R."/>
            <person name="Tsui H.-C.T."/>
            <person name="Winkler M.E."/>
        </authorList>
    </citation>
    <scope>NUCLEOTIDE SEQUENCE</scope>
</reference>
<gene>
    <name evidence="3" type="ORF">METZ01_LOCUS281641</name>
</gene>
<evidence type="ECO:0000256" key="1">
    <source>
        <dbReference type="ARBA" id="ARBA00022737"/>
    </source>
</evidence>
<keyword evidence="1" id="KW-0677">Repeat</keyword>
<evidence type="ECO:0000313" key="3">
    <source>
        <dbReference type="EMBL" id="SVC28787.1"/>
    </source>
</evidence>
<name>A0A382L1D5_9ZZZZ</name>
<dbReference type="PROSITE" id="PS50088">
    <property type="entry name" value="ANK_REPEAT"/>
    <property type="match status" value="3"/>
</dbReference>